<keyword evidence="5" id="KW-0808">Transferase</keyword>
<evidence type="ECO:0000256" key="7">
    <source>
        <dbReference type="ARBA" id="ARBA00022989"/>
    </source>
</evidence>
<evidence type="ECO:0000256" key="9">
    <source>
        <dbReference type="SAM" id="Phobius"/>
    </source>
</evidence>
<evidence type="ECO:0000256" key="4">
    <source>
        <dbReference type="ARBA" id="ARBA00022475"/>
    </source>
</evidence>
<proteinExistence type="predicted"/>
<evidence type="ECO:0000256" key="3">
    <source>
        <dbReference type="ARBA" id="ARBA00022428"/>
    </source>
</evidence>
<comment type="caution">
    <text evidence="10">The sequence shown here is derived from an EMBL/GenBank/DDBJ whole genome shotgun (WGS) entry which is preliminary data.</text>
</comment>
<dbReference type="EMBL" id="WTVQ01000022">
    <property type="protein sequence ID" value="NMG75880.1"/>
    <property type="molecule type" value="Genomic_DNA"/>
</dbReference>
<comment type="subcellular location">
    <subcellularLocation>
        <location evidence="1">Membrane</location>
        <topology evidence="1">Multi-pass membrane protein</topology>
    </subcellularLocation>
</comment>
<evidence type="ECO:0000256" key="8">
    <source>
        <dbReference type="ARBA" id="ARBA00023136"/>
    </source>
</evidence>
<keyword evidence="7 9" id="KW-1133">Transmembrane helix</keyword>
<dbReference type="Pfam" id="PF01040">
    <property type="entry name" value="UbiA"/>
    <property type="match status" value="1"/>
</dbReference>
<sequence>MSAPVPAPSAEPTAQRYANTPLRYFAATRPAFLTVTLAGSLIGLAAAHADGFALDGLRAFATVLFALLAHAGANVFNDYHDALSGADDANTQRIYPFTGGSRFIQNGVLTTRQTALFAYALFALVIPAGLWLTLGSGAGLLAIGLAGLLLAWAYSAPPLQLASRGLGEFAVAGGWLLVVIGADYVQRGAFAWTPFAAGLSFALLVANLLFINQFPDRAGDEAAGKRTLVVRLGADTAKWGYFAIALFAYGWLVLQVGRYNLPQACAAAALTLVLSFHAARQLREHANEPAELASAIKLTIAAANLHGLLLAATLAFGARG</sequence>
<keyword evidence="4" id="KW-1003">Cell membrane</keyword>
<feature type="transmembrane region" description="Helical" evidence="9">
    <location>
        <begin position="232"/>
        <end position="254"/>
    </location>
</feature>
<comment type="pathway">
    <text evidence="2">Quinol/quinone metabolism; menaquinone biosynthesis.</text>
</comment>
<feature type="transmembrane region" description="Helical" evidence="9">
    <location>
        <begin position="191"/>
        <end position="211"/>
    </location>
</feature>
<dbReference type="PANTHER" id="PTHR13929:SF0">
    <property type="entry name" value="UBIA PRENYLTRANSFERASE DOMAIN-CONTAINING PROTEIN 1"/>
    <property type="match status" value="1"/>
</dbReference>
<feature type="transmembrane region" description="Helical" evidence="9">
    <location>
        <begin position="166"/>
        <end position="185"/>
    </location>
</feature>
<dbReference type="Gene3D" id="1.10.357.140">
    <property type="entry name" value="UbiA prenyltransferase"/>
    <property type="match status" value="1"/>
</dbReference>
<dbReference type="RefSeq" id="WP_169261028.1">
    <property type="nucleotide sequence ID" value="NZ_WTVQ01000022.1"/>
</dbReference>
<dbReference type="InterPro" id="IPR000537">
    <property type="entry name" value="UbiA_prenyltransferase"/>
</dbReference>
<feature type="transmembrane region" description="Helical" evidence="9">
    <location>
        <begin position="114"/>
        <end position="132"/>
    </location>
</feature>
<gene>
    <name evidence="10" type="ORF">GPA25_14020</name>
</gene>
<dbReference type="CDD" id="cd13962">
    <property type="entry name" value="PT_UbiA_UBIAD1"/>
    <property type="match status" value="1"/>
</dbReference>
<evidence type="ECO:0000256" key="5">
    <source>
        <dbReference type="ARBA" id="ARBA00022679"/>
    </source>
</evidence>
<organism evidence="10 11">
    <name type="scientific">Aromatoleum diolicum</name>
    <dbReference type="NCBI Taxonomy" id="75796"/>
    <lineage>
        <taxon>Bacteria</taxon>
        <taxon>Pseudomonadati</taxon>
        <taxon>Pseudomonadota</taxon>
        <taxon>Betaproteobacteria</taxon>
        <taxon>Rhodocyclales</taxon>
        <taxon>Rhodocyclaceae</taxon>
        <taxon>Aromatoleum</taxon>
    </lineage>
</organism>
<evidence type="ECO:0000256" key="1">
    <source>
        <dbReference type="ARBA" id="ARBA00004141"/>
    </source>
</evidence>
<evidence type="ECO:0000256" key="6">
    <source>
        <dbReference type="ARBA" id="ARBA00022692"/>
    </source>
</evidence>
<dbReference type="Proteomes" id="UP000648984">
    <property type="component" value="Unassembled WGS sequence"/>
</dbReference>
<keyword evidence="3" id="KW-0474">Menaquinone biosynthesis</keyword>
<protein>
    <submittedName>
        <fullName evidence="10">Prenyltransferase</fullName>
    </submittedName>
</protein>
<reference evidence="10 11" key="1">
    <citation type="submission" date="2019-12" db="EMBL/GenBank/DDBJ databases">
        <title>Comparative genomics gives insights into the taxonomy of the Azoarcus-Aromatoleum group and reveals separate origins of nif in the plant-associated Azoarcus and non-plant-associated Aromatoleum sub-groups.</title>
        <authorList>
            <person name="Lafos M."/>
            <person name="Maluk M."/>
            <person name="Batista M."/>
            <person name="Junghare M."/>
            <person name="Carmona M."/>
            <person name="Faoro H."/>
            <person name="Cruz L.M."/>
            <person name="Battistoni F."/>
            <person name="De Souza E."/>
            <person name="Pedrosa F."/>
            <person name="Chen W.-M."/>
            <person name="Poole P.S."/>
            <person name="Dixon R.A."/>
            <person name="James E.K."/>
        </authorList>
    </citation>
    <scope>NUCLEOTIDE SEQUENCE [LARGE SCALE GENOMIC DNA]</scope>
    <source>
        <strain evidence="10 11">22Lin</strain>
    </source>
</reference>
<dbReference type="InterPro" id="IPR026046">
    <property type="entry name" value="UBIAD1"/>
</dbReference>
<accession>A0ABX1QFR5</accession>
<name>A0ABX1QFR5_9RHOO</name>
<evidence type="ECO:0000313" key="11">
    <source>
        <dbReference type="Proteomes" id="UP000648984"/>
    </source>
</evidence>
<dbReference type="PANTHER" id="PTHR13929">
    <property type="entry name" value="1,4-DIHYDROXY-2-NAPHTHOATE OCTAPRENYLTRANSFERASE"/>
    <property type="match status" value="1"/>
</dbReference>
<evidence type="ECO:0000256" key="2">
    <source>
        <dbReference type="ARBA" id="ARBA00004863"/>
    </source>
</evidence>
<keyword evidence="8 9" id="KW-0472">Membrane</keyword>
<evidence type="ECO:0000313" key="10">
    <source>
        <dbReference type="EMBL" id="NMG75880.1"/>
    </source>
</evidence>
<keyword evidence="11" id="KW-1185">Reference proteome</keyword>
<dbReference type="PIRSF" id="PIRSF005355">
    <property type="entry name" value="UBIAD1"/>
    <property type="match status" value="1"/>
</dbReference>
<keyword evidence="6 9" id="KW-0812">Transmembrane</keyword>
<dbReference type="InterPro" id="IPR044878">
    <property type="entry name" value="UbiA_sf"/>
</dbReference>